<dbReference type="Proteomes" id="UP000237105">
    <property type="component" value="Unassembled WGS sequence"/>
</dbReference>
<reference evidence="3" key="1">
    <citation type="submission" date="2016-06" db="EMBL/GenBank/DDBJ databases">
        <title>Parallel loss of symbiosis genes in relatives of nitrogen-fixing non-legume Parasponia.</title>
        <authorList>
            <person name="Van Velzen R."/>
            <person name="Holmer R."/>
            <person name="Bu F."/>
            <person name="Rutten L."/>
            <person name="Van Zeijl A."/>
            <person name="Liu W."/>
            <person name="Santuari L."/>
            <person name="Cao Q."/>
            <person name="Sharma T."/>
            <person name="Shen D."/>
            <person name="Roswanjaya Y."/>
            <person name="Wardhani T."/>
            <person name="Kalhor M.S."/>
            <person name="Jansen J."/>
            <person name="Van den Hoogen J."/>
            <person name="Gungor B."/>
            <person name="Hartog M."/>
            <person name="Hontelez J."/>
            <person name="Verver J."/>
            <person name="Yang W.-C."/>
            <person name="Schijlen E."/>
            <person name="Repin R."/>
            <person name="Schilthuizen M."/>
            <person name="Schranz E."/>
            <person name="Heidstra R."/>
            <person name="Miyata K."/>
            <person name="Fedorova E."/>
            <person name="Kohlen W."/>
            <person name="Bisseling T."/>
            <person name="Smit S."/>
            <person name="Geurts R."/>
        </authorList>
    </citation>
    <scope>NUCLEOTIDE SEQUENCE [LARGE SCALE GENOMIC DNA]</scope>
    <source>
        <strain evidence="3">cv. WU1-14</strain>
    </source>
</reference>
<keyword evidence="1" id="KW-1133">Transmembrane helix</keyword>
<comment type="caution">
    <text evidence="2">The sequence shown here is derived from an EMBL/GenBank/DDBJ whole genome shotgun (WGS) entry which is preliminary data.</text>
</comment>
<name>A0A2P5D7F4_PARAD</name>
<evidence type="ECO:0000256" key="1">
    <source>
        <dbReference type="SAM" id="Phobius"/>
    </source>
</evidence>
<keyword evidence="1" id="KW-0812">Transmembrane</keyword>
<keyword evidence="3" id="KW-1185">Reference proteome</keyword>
<gene>
    <name evidence="2" type="ORF">PanWU01x14_089530</name>
</gene>
<evidence type="ECO:0000313" key="3">
    <source>
        <dbReference type="Proteomes" id="UP000237105"/>
    </source>
</evidence>
<dbReference type="EMBL" id="JXTB01000057">
    <property type="protein sequence ID" value="PON69230.1"/>
    <property type="molecule type" value="Genomic_DNA"/>
</dbReference>
<accession>A0A2P5D7F4</accession>
<organism evidence="2 3">
    <name type="scientific">Parasponia andersonii</name>
    <name type="common">Sponia andersonii</name>
    <dbReference type="NCBI Taxonomy" id="3476"/>
    <lineage>
        <taxon>Eukaryota</taxon>
        <taxon>Viridiplantae</taxon>
        <taxon>Streptophyta</taxon>
        <taxon>Embryophyta</taxon>
        <taxon>Tracheophyta</taxon>
        <taxon>Spermatophyta</taxon>
        <taxon>Magnoliopsida</taxon>
        <taxon>eudicotyledons</taxon>
        <taxon>Gunneridae</taxon>
        <taxon>Pentapetalae</taxon>
        <taxon>rosids</taxon>
        <taxon>fabids</taxon>
        <taxon>Rosales</taxon>
        <taxon>Cannabaceae</taxon>
        <taxon>Parasponia</taxon>
    </lineage>
</organism>
<feature type="transmembrane region" description="Helical" evidence="1">
    <location>
        <begin position="56"/>
        <end position="75"/>
    </location>
</feature>
<evidence type="ECO:0000313" key="2">
    <source>
        <dbReference type="EMBL" id="PON69230.1"/>
    </source>
</evidence>
<feature type="non-terminal residue" evidence="2">
    <location>
        <position position="106"/>
    </location>
</feature>
<keyword evidence="1" id="KW-0472">Membrane</keyword>
<evidence type="ECO:0008006" key="4">
    <source>
        <dbReference type="Google" id="ProtNLM"/>
    </source>
</evidence>
<protein>
    <recommendedName>
        <fullName evidence="4">GAG-pre-integrase domain-containing protein</fullName>
    </recommendedName>
</protein>
<proteinExistence type="predicted"/>
<sequence>MDGKTKNGVWEWLSYPKSFSSPILAFFSVKASLLNWHHHLGHLSFKIIKNLCPPVLCSFLVLINLVFLVIFSSVIRHISCLFLCPLFLVQNPWNNIFKYLELSNYF</sequence>
<dbReference type="AlphaFoldDB" id="A0A2P5D7F4"/>